<evidence type="ECO:0000313" key="2">
    <source>
        <dbReference type="EMBL" id="KAF6228026.1"/>
    </source>
</evidence>
<dbReference type="RefSeq" id="XP_037155960.1">
    <property type="nucleotide sequence ID" value="XM_037298624.1"/>
</dbReference>
<organism evidence="2 3">
    <name type="scientific">Letharia lupina</name>
    <dbReference type="NCBI Taxonomy" id="560253"/>
    <lineage>
        <taxon>Eukaryota</taxon>
        <taxon>Fungi</taxon>
        <taxon>Dikarya</taxon>
        <taxon>Ascomycota</taxon>
        <taxon>Pezizomycotina</taxon>
        <taxon>Lecanoromycetes</taxon>
        <taxon>OSLEUM clade</taxon>
        <taxon>Lecanoromycetidae</taxon>
        <taxon>Lecanorales</taxon>
        <taxon>Lecanorineae</taxon>
        <taxon>Parmeliaceae</taxon>
        <taxon>Letharia</taxon>
    </lineage>
</organism>
<reference evidence="2 3" key="1">
    <citation type="journal article" date="2020" name="Genomics">
        <title>Complete, high-quality genomes from long-read metagenomic sequencing of two wolf lichen thalli reveals enigmatic genome architecture.</title>
        <authorList>
            <person name="McKenzie S.K."/>
            <person name="Walston R.F."/>
            <person name="Allen J.L."/>
        </authorList>
    </citation>
    <scope>NUCLEOTIDE SEQUENCE [LARGE SCALE GENOMIC DNA]</scope>
    <source>
        <strain evidence="2">WasteWater1</strain>
    </source>
</reference>
<dbReference type="AlphaFoldDB" id="A0A8H6CRJ6"/>
<dbReference type="Proteomes" id="UP000593566">
    <property type="component" value="Unassembled WGS sequence"/>
</dbReference>
<sequence>MASPQDLSTPQCPAEQHAWLLIYQKRLGWGTPLAKAFNRQFPEREHKNIFIHASRVRDAKGDVQAQLQDLAEQFPWYEKPPEEGEPGYALMKNLEKEQEARDRKEQKQKRREREQQQPGKTKSGNIRVLFNDEEKSVLIYHVSFCRDHHDLLKRLSEHFACENFPPGAPPPLAVVGAGSFVRRESNNFLSPLISVAAPVMATAGIKLSSQTNFHPHKSSVPVLSNPKRPDEARGWLAAYCLRMAKDDERIKGFNKHLSRREDNDVKNRVTRIRNAHPALQEKLDCRAMPSIWWEGPPKRDGKRSAVDSRVAKPDSGHVGYITEKAEIKRNNTGKNGVYLDV</sequence>
<gene>
    <name evidence="2" type="ORF">HO133_007754</name>
</gene>
<evidence type="ECO:0000313" key="3">
    <source>
        <dbReference type="Proteomes" id="UP000593566"/>
    </source>
</evidence>
<name>A0A8H6CRJ6_9LECA</name>
<keyword evidence="3" id="KW-1185">Reference proteome</keyword>
<feature type="region of interest" description="Disordered" evidence="1">
    <location>
        <begin position="96"/>
        <end position="126"/>
    </location>
</feature>
<comment type="caution">
    <text evidence="2">The sequence shown here is derived from an EMBL/GenBank/DDBJ whole genome shotgun (WGS) entry which is preliminary data.</text>
</comment>
<evidence type="ECO:0000256" key="1">
    <source>
        <dbReference type="SAM" id="MobiDB-lite"/>
    </source>
</evidence>
<accession>A0A8H6CRJ6</accession>
<dbReference type="EMBL" id="JACCJB010000004">
    <property type="protein sequence ID" value="KAF6228026.1"/>
    <property type="molecule type" value="Genomic_DNA"/>
</dbReference>
<protein>
    <submittedName>
        <fullName evidence="2">Uncharacterized protein</fullName>
    </submittedName>
</protein>
<dbReference type="GeneID" id="59336151"/>
<proteinExistence type="predicted"/>
<feature type="compositionally biased region" description="Basic and acidic residues" evidence="1">
    <location>
        <begin position="96"/>
        <end position="115"/>
    </location>
</feature>